<evidence type="ECO:0000313" key="3">
    <source>
        <dbReference type="Proteomes" id="UP001200089"/>
    </source>
</evidence>
<evidence type="ECO:0000313" key="2">
    <source>
        <dbReference type="EMBL" id="MCG5033337.1"/>
    </source>
</evidence>
<organism evidence="2 3">
    <name type="scientific">Blautia massiliensis</name>
    <name type="common">ex Durand et al. 2017</name>
    <dbReference type="NCBI Taxonomy" id="1737424"/>
    <lineage>
        <taxon>Bacteria</taxon>
        <taxon>Bacillati</taxon>
        <taxon>Bacillota</taxon>
        <taxon>Clostridia</taxon>
        <taxon>Lachnospirales</taxon>
        <taxon>Lachnospiraceae</taxon>
        <taxon>Blautia</taxon>
    </lineage>
</organism>
<evidence type="ECO:0000256" key="1">
    <source>
        <dbReference type="SAM" id="MobiDB-lite"/>
    </source>
</evidence>
<dbReference type="RefSeq" id="WP_237971797.1">
    <property type="nucleotide sequence ID" value="NZ_JAKNDE010000007.1"/>
</dbReference>
<dbReference type="EMBL" id="JAKNDE010000007">
    <property type="protein sequence ID" value="MCG5033337.1"/>
    <property type="molecule type" value="Genomic_DNA"/>
</dbReference>
<feature type="region of interest" description="Disordered" evidence="1">
    <location>
        <begin position="1"/>
        <end position="25"/>
    </location>
</feature>
<comment type="caution">
    <text evidence="2">The sequence shown here is derived from an EMBL/GenBank/DDBJ whole genome shotgun (WGS) entry which is preliminary data.</text>
</comment>
<dbReference type="AlphaFoldDB" id="A0AAW5CM03"/>
<proteinExistence type="predicted"/>
<gene>
    <name evidence="2" type="ORF">L0P48_06900</name>
</gene>
<protein>
    <submittedName>
        <fullName evidence="2">Uncharacterized protein</fullName>
    </submittedName>
</protein>
<accession>A0AAW5CM03</accession>
<name>A0AAW5CM03_9FIRM</name>
<sequence length="108" mass="12412">MTDWKKVTGTQPERPEEIDRTSSPSTVYLRKNIEQVEKEVEGADGEKMTVTEWQYDEKEMTVEEYENMAVMKSVVEENTAGIVESVTQFQKDAVIDEYTAQLIEEGLI</sequence>
<reference evidence="2" key="1">
    <citation type="submission" date="2022-01" db="EMBL/GenBank/DDBJ databases">
        <title>Collection of gut derived symbiotic bacterial strains cultured from healthy donors.</title>
        <authorList>
            <person name="Lin H."/>
            <person name="Kohout C."/>
            <person name="Waligurski E."/>
            <person name="Pamer E.G."/>
        </authorList>
    </citation>
    <scope>NUCLEOTIDE SEQUENCE</scope>
    <source>
        <strain evidence="2">DFI.1.11</strain>
    </source>
</reference>
<dbReference type="Proteomes" id="UP001200089">
    <property type="component" value="Unassembled WGS sequence"/>
</dbReference>